<dbReference type="PRINTS" id="PR01348">
    <property type="entry name" value="ICLNCHANNEL"/>
</dbReference>
<dbReference type="GO" id="GO:0045292">
    <property type="term" value="P:mRNA cis splicing, via spliceosome"/>
    <property type="evidence" value="ECO:0007669"/>
    <property type="project" value="TreeGrafter"/>
</dbReference>
<evidence type="ECO:0000256" key="7">
    <source>
        <dbReference type="ARBA" id="ARBA00033090"/>
    </source>
</evidence>
<evidence type="ECO:0000256" key="4">
    <source>
        <dbReference type="ARBA" id="ARBA00015653"/>
    </source>
</evidence>
<comment type="subcellular location">
    <subcellularLocation>
        <location evidence="2">Cytoplasm</location>
    </subcellularLocation>
    <subcellularLocation>
        <location evidence="1">Nucleus</location>
    </subcellularLocation>
</comment>
<dbReference type="GO" id="GO:0005829">
    <property type="term" value="C:cytosol"/>
    <property type="evidence" value="ECO:0007669"/>
    <property type="project" value="InterPro"/>
</dbReference>
<dbReference type="PANTHER" id="PTHR21399:SF0">
    <property type="entry name" value="METHYLOSOME SUBUNIT PICLN"/>
    <property type="match status" value="1"/>
</dbReference>
<dbReference type="Proteomes" id="UP000314982">
    <property type="component" value="Unassembled WGS sequence"/>
</dbReference>
<keyword evidence="10" id="KW-1185">Reference proteome</keyword>
<evidence type="ECO:0000256" key="3">
    <source>
        <dbReference type="ARBA" id="ARBA00007054"/>
    </source>
</evidence>
<comment type="function">
    <text evidence="8">Involved in both the assembly of spliceosomal snRNPs and the methylation of Sm proteins. Chaperone that regulates the assembly of spliceosomal U1, U2, U4 and U5 small nuclear ribonucleoproteins (snRNPs), the building blocks of the spliceosome, and thereby plays an important role in the splicing of cellular pre-mRNAs. Most spliceosomal snRNPs contain a common set of Sm proteins SNRPB, SNRPD1, SNRPD2, SNRPD3, SNRPE, SNRPF and SNRPG that assemble in a heptameric protein ring on the Sm site of the small nuclear RNA to form the core snRNP (Sm core). In the cytosol, the Sm proteins SNRPD1, SNRPD2, SNRPE, SNRPF and SNRPG are trapped in an inactive 6S pICln-Sm complex by the chaperone CLNS1A that controls the assembly of the core snRNP. Dissociation by the SMN complex of CLNS1A from the trapped Sm proteins and their transfer to an SMN-Sm complex triggers the assembly of core snRNPs and their transport to the nucleus.</text>
</comment>
<dbReference type="GeneTree" id="ENSGT00390000010063"/>
<proteinExistence type="inferred from homology"/>
<accession>A0A4W5QIF1</accession>
<dbReference type="GO" id="GO:0034715">
    <property type="term" value="C:pICln-Sm protein complex"/>
    <property type="evidence" value="ECO:0007669"/>
    <property type="project" value="InterPro"/>
</dbReference>
<evidence type="ECO:0000256" key="2">
    <source>
        <dbReference type="ARBA" id="ARBA00004496"/>
    </source>
</evidence>
<dbReference type="GO" id="GO:0034709">
    <property type="term" value="C:methylosome"/>
    <property type="evidence" value="ECO:0007669"/>
    <property type="project" value="InterPro"/>
</dbReference>
<dbReference type="Gene3D" id="2.30.29.30">
    <property type="entry name" value="Pleckstrin-homology domain (PH domain)/Phosphotyrosine-binding domain (PTB)"/>
    <property type="match status" value="1"/>
</dbReference>
<evidence type="ECO:0000256" key="5">
    <source>
        <dbReference type="ARBA" id="ARBA00022490"/>
    </source>
</evidence>
<dbReference type="GO" id="GO:0000387">
    <property type="term" value="P:spliceosomal snRNP assembly"/>
    <property type="evidence" value="ECO:0007669"/>
    <property type="project" value="InterPro"/>
</dbReference>
<sequence length="273" mass="29888">MPGGNYPINLFNSLQAVWGDREATMVSLKNVSPPSEGIRYDQGEITAVWNGEGLGPGTLYIAETCVSWFDGSGMGFSLEYPSISLHAISRDFTAYPREHLYVMVNTKLNDNCEKGVEEEDNESTDDDCNADSISPVTEICFVPSDKAALEPMFSAISECQALHPDPEDSDSDFEGDEYDVEEAEQGQIDLPTFYNFEEGLSQLTLEGQDTLERLEGMLTDSASQKHHCMAGVRPEDTPTGCFNGMSLKSIFRSISPSRDVRSGSSLGSGWATQ</sequence>
<evidence type="ECO:0000313" key="10">
    <source>
        <dbReference type="Proteomes" id="UP000314982"/>
    </source>
</evidence>
<evidence type="ECO:0000313" key="9">
    <source>
        <dbReference type="Ensembl" id="ENSHHUP00000073643.1"/>
    </source>
</evidence>
<dbReference type="AlphaFoldDB" id="A0A4W5QIF1"/>
<dbReference type="GO" id="GO:0006821">
    <property type="term" value="P:chloride transport"/>
    <property type="evidence" value="ECO:0007669"/>
    <property type="project" value="InterPro"/>
</dbReference>
<dbReference type="STRING" id="62062.ENSHHUP00000073643"/>
<organism evidence="9 10">
    <name type="scientific">Hucho hucho</name>
    <name type="common">huchen</name>
    <dbReference type="NCBI Taxonomy" id="62062"/>
    <lineage>
        <taxon>Eukaryota</taxon>
        <taxon>Metazoa</taxon>
        <taxon>Chordata</taxon>
        <taxon>Craniata</taxon>
        <taxon>Vertebrata</taxon>
        <taxon>Euteleostomi</taxon>
        <taxon>Actinopterygii</taxon>
        <taxon>Neopterygii</taxon>
        <taxon>Teleostei</taxon>
        <taxon>Protacanthopterygii</taxon>
        <taxon>Salmoniformes</taxon>
        <taxon>Salmonidae</taxon>
        <taxon>Salmoninae</taxon>
        <taxon>Hucho</taxon>
    </lineage>
</organism>
<evidence type="ECO:0000256" key="6">
    <source>
        <dbReference type="ARBA" id="ARBA00023242"/>
    </source>
</evidence>
<dbReference type="GO" id="GO:0005681">
    <property type="term" value="C:spliceosomal complex"/>
    <property type="evidence" value="ECO:0007669"/>
    <property type="project" value="TreeGrafter"/>
</dbReference>
<reference evidence="9" key="2">
    <citation type="submission" date="2025-08" db="UniProtKB">
        <authorList>
            <consortium name="Ensembl"/>
        </authorList>
    </citation>
    <scope>IDENTIFICATION</scope>
</reference>
<protein>
    <recommendedName>
        <fullName evidence="4">Methylosome subunit pICln</fullName>
    </recommendedName>
    <alternativeName>
        <fullName evidence="7">Chloride conductance regulatory protein ICln</fullName>
    </alternativeName>
</protein>
<dbReference type="PANTHER" id="PTHR21399">
    <property type="entry name" value="CHLORIDE CONDUCTANCE REGULATORY PROTEIN ICLN"/>
    <property type="match status" value="1"/>
</dbReference>
<keyword evidence="5" id="KW-0963">Cytoplasm</keyword>
<keyword evidence="6" id="KW-0539">Nucleus</keyword>
<dbReference type="InterPro" id="IPR003521">
    <property type="entry name" value="ICln"/>
</dbReference>
<comment type="similarity">
    <text evidence="3">Belongs to the pICln (TC 1.A.47) family.</text>
</comment>
<dbReference type="GO" id="GO:0005886">
    <property type="term" value="C:plasma membrane"/>
    <property type="evidence" value="ECO:0007669"/>
    <property type="project" value="InterPro"/>
</dbReference>
<dbReference type="GO" id="GO:0006884">
    <property type="term" value="P:cell volume homeostasis"/>
    <property type="evidence" value="ECO:0007669"/>
    <property type="project" value="InterPro"/>
</dbReference>
<dbReference type="Ensembl" id="ENSHHUT00000076065.1">
    <property type="protein sequence ID" value="ENSHHUP00000073643.1"/>
    <property type="gene ID" value="ENSHHUG00000043207.1"/>
</dbReference>
<reference evidence="10" key="1">
    <citation type="submission" date="2018-06" db="EMBL/GenBank/DDBJ databases">
        <title>Genome assembly of Danube salmon.</title>
        <authorList>
            <person name="Macqueen D.J."/>
            <person name="Gundappa M.K."/>
        </authorList>
    </citation>
    <scope>NUCLEOTIDE SEQUENCE [LARGE SCALE GENOMIC DNA]</scope>
</reference>
<evidence type="ECO:0000256" key="1">
    <source>
        <dbReference type="ARBA" id="ARBA00004123"/>
    </source>
</evidence>
<dbReference type="InterPro" id="IPR039924">
    <property type="entry name" value="ICln/Lot5/Saf5"/>
</dbReference>
<name>A0A4W5QIF1_9TELE</name>
<dbReference type="InterPro" id="IPR011993">
    <property type="entry name" value="PH-like_dom_sf"/>
</dbReference>
<evidence type="ECO:0000256" key="8">
    <source>
        <dbReference type="ARBA" id="ARBA00045890"/>
    </source>
</evidence>
<reference evidence="9" key="3">
    <citation type="submission" date="2025-09" db="UniProtKB">
        <authorList>
            <consortium name="Ensembl"/>
        </authorList>
    </citation>
    <scope>IDENTIFICATION</scope>
</reference>
<dbReference type="Pfam" id="PF03517">
    <property type="entry name" value="Voldacs"/>
    <property type="match status" value="1"/>
</dbReference>
<gene>
    <name evidence="9" type="primary">CLNS1A</name>
</gene>